<proteinExistence type="predicted"/>
<dbReference type="InterPro" id="IPR016181">
    <property type="entry name" value="Acyl_CoA_acyltransferase"/>
</dbReference>
<dbReference type="AlphaFoldDB" id="A0A150KMP6"/>
<dbReference type="STRING" id="46224.B4102_3621"/>
<gene>
    <name evidence="1" type="ORF">B4102_3621</name>
</gene>
<sequence length="159" mass="18303">MKTGNEVELHFYKSEYFDLLKDYHLPEDQARFTALPADALEVIHEKQPIVIMSDGEAVGFFVLHTSPRVKDYTDNPHALLLTAFSVNHSQQGKGYARKGLERLNAFVRKEFPEYNEIVLSVNKLNIPAQKVYEKVGFQNTGRSRFGKMGEQFIYSFLLK</sequence>
<evidence type="ECO:0000313" key="2">
    <source>
        <dbReference type="Proteomes" id="UP000075666"/>
    </source>
</evidence>
<accession>A0A150KMP6</accession>
<dbReference type="EMBL" id="LQYN01000102">
    <property type="protein sequence ID" value="KYC94270.1"/>
    <property type="molecule type" value="Genomic_DNA"/>
</dbReference>
<dbReference type="RefSeq" id="WP_066234861.1">
    <property type="nucleotide sequence ID" value="NZ_JARMRW010000009.1"/>
</dbReference>
<keyword evidence="2" id="KW-1185">Reference proteome</keyword>
<dbReference type="CDD" id="cd04301">
    <property type="entry name" value="NAT_SF"/>
    <property type="match status" value="1"/>
</dbReference>
<organism evidence="1 2">
    <name type="scientific">Heyndrickxia sporothermodurans</name>
    <dbReference type="NCBI Taxonomy" id="46224"/>
    <lineage>
        <taxon>Bacteria</taxon>
        <taxon>Bacillati</taxon>
        <taxon>Bacillota</taxon>
        <taxon>Bacilli</taxon>
        <taxon>Bacillales</taxon>
        <taxon>Bacillaceae</taxon>
        <taxon>Heyndrickxia</taxon>
    </lineage>
</organism>
<evidence type="ECO:0000313" key="1">
    <source>
        <dbReference type="EMBL" id="KYC94270.1"/>
    </source>
</evidence>
<dbReference type="PATRIC" id="fig|46224.3.peg.300"/>
<reference evidence="1 2" key="1">
    <citation type="submission" date="2016-01" db="EMBL/GenBank/DDBJ databases">
        <title>Genome Sequences of Twelve Sporeforming Bacillus Species Isolated from Foods.</title>
        <authorList>
            <person name="Berendsen E.M."/>
            <person name="Wells-Bennik M.H."/>
            <person name="Krawcyk A.O."/>
            <person name="De Jong A."/>
            <person name="Holsappel S."/>
            <person name="Eijlander R.T."/>
            <person name="Kuipers O.P."/>
        </authorList>
    </citation>
    <scope>NUCLEOTIDE SEQUENCE [LARGE SCALE GENOMIC DNA]</scope>
    <source>
        <strain evidence="1 2">B4102</strain>
    </source>
</reference>
<dbReference type="Gene3D" id="3.40.630.30">
    <property type="match status" value="1"/>
</dbReference>
<dbReference type="InterPro" id="IPR000182">
    <property type="entry name" value="GNAT_dom"/>
</dbReference>
<dbReference type="OrthoDB" id="66776at2"/>
<dbReference type="Proteomes" id="UP000075666">
    <property type="component" value="Unassembled WGS sequence"/>
</dbReference>
<protein>
    <submittedName>
        <fullName evidence="1">Uncharacterized protein</fullName>
    </submittedName>
</protein>
<dbReference type="Pfam" id="PF00583">
    <property type="entry name" value="Acetyltransf_1"/>
    <property type="match status" value="1"/>
</dbReference>
<comment type="caution">
    <text evidence="1">The sequence shown here is derived from an EMBL/GenBank/DDBJ whole genome shotgun (WGS) entry which is preliminary data.</text>
</comment>
<name>A0A150KMP6_9BACI</name>
<dbReference type="GeneID" id="62497931"/>
<dbReference type="SUPFAM" id="SSF55729">
    <property type="entry name" value="Acyl-CoA N-acyltransferases (Nat)"/>
    <property type="match status" value="1"/>
</dbReference>
<dbReference type="PROSITE" id="PS51186">
    <property type="entry name" value="GNAT"/>
    <property type="match status" value="1"/>
</dbReference>
<dbReference type="GO" id="GO:0016747">
    <property type="term" value="F:acyltransferase activity, transferring groups other than amino-acyl groups"/>
    <property type="evidence" value="ECO:0007669"/>
    <property type="project" value="InterPro"/>
</dbReference>